<dbReference type="Proteomes" id="UP000077266">
    <property type="component" value="Unassembled WGS sequence"/>
</dbReference>
<sequence>MAWHTIAYCCIIGAADLTNMLIYATAPNEMRHLFDGVMFSLVSVSCSRLLLHMRELGDREKTDFFTETDGTELSTLRDLRAMPNASQWQAKVPGRSYGYF</sequence>
<evidence type="ECO:0000313" key="2">
    <source>
        <dbReference type="Proteomes" id="UP000077266"/>
    </source>
</evidence>
<evidence type="ECO:0000313" key="1">
    <source>
        <dbReference type="EMBL" id="KZV99298.1"/>
    </source>
</evidence>
<keyword evidence="2" id="KW-1185">Reference proteome</keyword>
<dbReference type="EMBL" id="KV425911">
    <property type="protein sequence ID" value="KZV99298.1"/>
    <property type="molecule type" value="Genomic_DNA"/>
</dbReference>
<organism evidence="1 2">
    <name type="scientific">Exidia glandulosa HHB12029</name>
    <dbReference type="NCBI Taxonomy" id="1314781"/>
    <lineage>
        <taxon>Eukaryota</taxon>
        <taxon>Fungi</taxon>
        <taxon>Dikarya</taxon>
        <taxon>Basidiomycota</taxon>
        <taxon>Agaricomycotina</taxon>
        <taxon>Agaricomycetes</taxon>
        <taxon>Auriculariales</taxon>
        <taxon>Exidiaceae</taxon>
        <taxon>Exidia</taxon>
    </lineage>
</organism>
<dbReference type="AlphaFoldDB" id="A0A165MI36"/>
<name>A0A165MI36_EXIGL</name>
<reference evidence="1 2" key="1">
    <citation type="journal article" date="2016" name="Mol. Biol. Evol.">
        <title>Comparative Genomics of Early-Diverging Mushroom-Forming Fungi Provides Insights into the Origins of Lignocellulose Decay Capabilities.</title>
        <authorList>
            <person name="Nagy L.G."/>
            <person name="Riley R."/>
            <person name="Tritt A."/>
            <person name="Adam C."/>
            <person name="Daum C."/>
            <person name="Floudas D."/>
            <person name="Sun H."/>
            <person name="Yadav J.S."/>
            <person name="Pangilinan J."/>
            <person name="Larsson K.H."/>
            <person name="Matsuura K."/>
            <person name="Barry K."/>
            <person name="Labutti K."/>
            <person name="Kuo R."/>
            <person name="Ohm R.A."/>
            <person name="Bhattacharya S.S."/>
            <person name="Shirouzu T."/>
            <person name="Yoshinaga Y."/>
            <person name="Martin F.M."/>
            <person name="Grigoriev I.V."/>
            <person name="Hibbett D.S."/>
        </authorList>
    </citation>
    <scope>NUCLEOTIDE SEQUENCE [LARGE SCALE GENOMIC DNA]</scope>
    <source>
        <strain evidence="1 2">HHB12029</strain>
    </source>
</reference>
<protein>
    <submittedName>
        <fullName evidence="1">Uncharacterized protein</fullName>
    </submittedName>
</protein>
<accession>A0A165MI36</accession>
<proteinExistence type="predicted"/>
<dbReference type="InParanoid" id="A0A165MI36"/>
<gene>
    <name evidence="1" type="ORF">EXIGLDRAFT_725911</name>
</gene>